<dbReference type="EMBL" id="GGEC01083500">
    <property type="protein sequence ID" value="MBX63984.1"/>
    <property type="molecule type" value="Transcribed_RNA"/>
</dbReference>
<protein>
    <submittedName>
        <fullName evidence="1">Uncharacterized protein</fullName>
    </submittedName>
</protein>
<sequence length="11" mass="1359">MSRKIKILRTI</sequence>
<proteinExistence type="predicted"/>
<name>A0A2P2QAN2_RHIMU</name>
<reference evidence="1" key="1">
    <citation type="submission" date="2018-02" db="EMBL/GenBank/DDBJ databases">
        <title>Rhizophora mucronata_Transcriptome.</title>
        <authorList>
            <person name="Meera S.P."/>
            <person name="Sreeshan A."/>
            <person name="Augustine A."/>
        </authorList>
    </citation>
    <scope>NUCLEOTIDE SEQUENCE</scope>
    <source>
        <tissue evidence="1">Leaf</tissue>
    </source>
</reference>
<evidence type="ECO:0000313" key="1">
    <source>
        <dbReference type="EMBL" id="MBX63984.1"/>
    </source>
</evidence>
<organism evidence="1">
    <name type="scientific">Rhizophora mucronata</name>
    <name type="common">Asiatic mangrove</name>
    <dbReference type="NCBI Taxonomy" id="61149"/>
    <lineage>
        <taxon>Eukaryota</taxon>
        <taxon>Viridiplantae</taxon>
        <taxon>Streptophyta</taxon>
        <taxon>Embryophyta</taxon>
        <taxon>Tracheophyta</taxon>
        <taxon>Spermatophyta</taxon>
        <taxon>Magnoliopsida</taxon>
        <taxon>eudicotyledons</taxon>
        <taxon>Gunneridae</taxon>
        <taxon>Pentapetalae</taxon>
        <taxon>rosids</taxon>
        <taxon>fabids</taxon>
        <taxon>Malpighiales</taxon>
        <taxon>Rhizophoraceae</taxon>
        <taxon>Rhizophora</taxon>
    </lineage>
</organism>
<accession>A0A2P2QAN2</accession>